<dbReference type="Proteomes" id="UP000222764">
    <property type="component" value="Segment"/>
</dbReference>
<reference evidence="2 3" key="1">
    <citation type="journal article" date="2016" name="PLoS ONE">
        <title>Two Inducible Prophages of an Antarctic Pseudomonas sp. ANT_H14 Use the Same Capsid for Packaging Their Genomes - Characterization of a Novel Phage Helper-Satellite System.</title>
        <authorList>
            <person name="Dziewit L."/>
            <person name="Radlinska M."/>
        </authorList>
    </citation>
    <scope>NUCLEOTIDE SEQUENCE [LARGE SCALE GENOMIC DNA]</scope>
</reference>
<keyword evidence="3" id="KW-1185">Reference proteome</keyword>
<keyword evidence="1" id="KW-0812">Transmembrane</keyword>
<evidence type="ECO:0000313" key="3">
    <source>
        <dbReference type="Proteomes" id="UP000222764"/>
    </source>
</evidence>
<proteinExistence type="predicted"/>
<sequence>MSAEKLMCWLFGIGFWGMFVLMNVAISQRDDAGEFKTTIGGSELVCRVVKP</sequence>
<feature type="transmembrane region" description="Helical" evidence="1">
    <location>
        <begin position="6"/>
        <end position="26"/>
    </location>
</feature>
<name>A0A1B0VRI9_9CAUD</name>
<keyword evidence="1" id="KW-0472">Membrane</keyword>
<evidence type="ECO:0000313" key="2">
    <source>
        <dbReference type="EMBL" id="AMW64509.1"/>
    </source>
</evidence>
<evidence type="ECO:0000256" key="1">
    <source>
        <dbReference type="SAM" id="Phobius"/>
    </source>
</evidence>
<gene>
    <name evidence="2" type="ORF">AH14a_p49</name>
</gene>
<organism evidence="2 3">
    <name type="scientific">Pseudomonas phage phiAH14a</name>
    <dbReference type="NCBI Taxonomy" id="1805958"/>
    <lineage>
        <taxon>Viruses</taxon>
        <taxon>Duplodnaviria</taxon>
        <taxon>Heunggongvirae</taxon>
        <taxon>Uroviricota</taxon>
        <taxon>Caudoviricetes</taxon>
        <taxon>Miecznikowavirus</taxon>
        <taxon>Miecznikowavirus AH14a</taxon>
    </lineage>
</organism>
<dbReference type="EMBL" id="KU708004">
    <property type="protein sequence ID" value="AMW64509.1"/>
    <property type="molecule type" value="Genomic_DNA"/>
</dbReference>
<accession>A0A1B0VRI9</accession>
<protein>
    <submittedName>
        <fullName evidence="2">Uncharacterized protein</fullName>
    </submittedName>
</protein>
<keyword evidence="1" id="KW-1133">Transmembrane helix</keyword>